<dbReference type="Pfam" id="PF00605">
    <property type="entry name" value="IRF"/>
    <property type="match status" value="1"/>
</dbReference>
<organism evidence="3 4">
    <name type="scientific">Apteryx mantelli</name>
    <name type="common">North Island brown kiwi</name>
    <dbReference type="NCBI Taxonomy" id="2696672"/>
    <lineage>
        <taxon>Eukaryota</taxon>
        <taxon>Metazoa</taxon>
        <taxon>Chordata</taxon>
        <taxon>Craniata</taxon>
        <taxon>Vertebrata</taxon>
        <taxon>Euteleostomi</taxon>
        <taxon>Archelosauria</taxon>
        <taxon>Archosauria</taxon>
        <taxon>Dinosauria</taxon>
        <taxon>Saurischia</taxon>
        <taxon>Theropoda</taxon>
        <taxon>Coelurosauria</taxon>
        <taxon>Aves</taxon>
        <taxon>Palaeognathae</taxon>
        <taxon>Apterygiformes</taxon>
        <taxon>Apterygidae</taxon>
        <taxon>Apteryx</taxon>
    </lineage>
</organism>
<dbReference type="RefSeq" id="XP_067170385.1">
    <property type="nucleotide sequence ID" value="XM_067314284.1"/>
</dbReference>
<dbReference type="PRINTS" id="PR00267">
    <property type="entry name" value="INTFRNREGFCT"/>
</dbReference>
<evidence type="ECO:0000256" key="1">
    <source>
        <dbReference type="SAM" id="MobiDB-lite"/>
    </source>
</evidence>
<dbReference type="InterPro" id="IPR036388">
    <property type="entry name" value="WH-like_DNA-bd_sf"/>
</dbReference>
<evidence type="ECO:0000313" key="4">
    <source>
        <dbReference type="RefSeq" id="XP_067170385.1"/>
    </source>
</evidence>
<evidence type="ECO:0000313" key="3">
    <source>
        <dbReference type="Proteomes" id="UP001652627"/>
    </source>
</evidence>
<name>A0ABM4FZK1_9AVES</name>
<feature type="domain" description="IRF tryptophan pentad repeat" evidence="2">
    <location>
        <begin position="5"/>
        <end position="109"/>
    </location>
</feature>
<dbReference type="SMART" id="SM00348">
    <property type="entry name" value="IRF"/>
    <property type="match status" value="1"/>
</dbReference>
<feature type="compositionally biased region" description="Pro residues" evidence="1">
    <location>
        <begin position="174"/>
        <end position="190"/>
    </location>
</feature>
<dbReference type="InterPro" id="IPR017855">
    <property type="entry name" value="SMAD-like_dom_sf"/>
</dbReference>
<protein>
    <submittedName>
        <fullName evidence="4">Interferon regulatory factor 3-like</fullName>
    </submittedName>
</protein>
<dbReference type="InterPro" id="IPR008984">
    <property type="entry name" value="SMAD_FHA_dom_sf"/>
</dbReference>
<sequence>MGTPKPLILPWLRAQLDRGGYAGVRWVGATRFRVPWKHGLRHDVAPEDFQLFQDWAIASGCYRPGVDPPAPAVWKRNFRAALNRKPGLRVVEDRSGDAGDPHKVYEFLPQAPGGGRRRPPASPPRGGRRRPGGAPRGGPGAAGAGAGAGAGLTCWCSPAPTKTPPSRCSLRPPDAAPDPPALPPDPPYCPPEDAMGPAPPLQSSSPLPELLIGADELKLIAFMEGRGGSPQYELWLCLGEPWPQPSHTWTRKLVMVQVVPVALRLLHELSRAQGASSLRSSELQLQLSASLGEGGLLGALRSWDERMDSLPPP</sequence>
<dbReference type="SUPFAM" id="SSF49879">
    <property type="entry name" value="SMAD/FHA domain"/>
    <property type="match status" value="1"/>
</dbReference>
<dbReference type="InterPro" id="IPR001346">
    <property type="entry name" value="Interferon_reg_fact_DNA-bd_dom"/>
</dbReference>
<feature type="region of interest" description="Disordered" evidence="1">
    <location>
        <begin position="92"/>
        <end position="144"/>
    </location>
</feature>
<proteinExistence type="predicted"/>
<feature type="compositionally biased region" description="Gly residues" evidence="1">
    <location>
        <begin position="134"/>
        <end position="144"/>
    </location>
</feature>
<keyword evidence="3" id="KW-1185">Reference proteome</keyword>
<dbReference type="InterPro" id="IPR036390">
    <property type="entry name" value="WH_DNA-bd_sf"/>
</dbReference>
<feature type="region of interest" description="Disordered" evidence="1">
    <location>
        <begin position="163"/>
        <end position="207"/>
    </location>
</feature>
<feature type="compositionally biased region" description="Basic and acidic residues" evidence="1">
    <location>
        <begin position="92"/>
        <end position="105"/>
    </location>
</feature>
<dbReference type="Pfam" id="PF10401">
    <property type="entry name" value="IRF-3"/>
    <property type="match status" value="1"/>
</dbReference>
<dbReference type="GeneID" id="136994882"/>
<evidence type="ECO:0000259" key="2">
    <source>
        <dbReference type="PROSITE" id="PS51507"/>
    </source>
</evidence>
<dbReference type="Proteomes" id="UP001652627">
    <property type="component" value="Chromosome 34"/>
</dbReference>
<accession>A0ABM4FZK1</accession>
<dbReference type="InterPro" id="IPR019471">
    <property type="entry name" value="Interferon_reg_factor-3"/>
</dbReference>
<dbReference type="Gene3D" id="2.60.200.10">
    <property type="match status" value="1"/>
</dbReference>
<gene>
    <name evidence="4" type="primary">LOC136994882</name>
</gene>
<dbReference type="SMART" id="SM01243">
    <property type="entry name" value="IRF-3"/>
    <property type="match status" value="1"/>
</dbReference>
<reference evidence="4" key="1">
    <citation type="submission" date="2025-08" db="UniProtKB">
        <authorList>
            <consortium name="RefSeq"/>
        </authorList>
    </citation>
    <scope>IDENTIFICATION</scope>
    <source>
        <tissue evidence="4">Blood</tissue>
    </source>
</reference>
<dbReference type="Gene3D" id="1.10.10.10">
    <property type="entry name" value="Winged helix-like DNA-binding domain superfamily/Winged helix DNA-binding domain"/>
    <property type="match status" value="1"/>
</dbReference>
<dbReference type="SUPFAM" id="SSF46785">
    <property type="entry name" value="Winged helix' DNA-binding domain"/>
    <property type="match status" value="1"/>
</dbReference>
<dbReference type="CDD" id="cd00103">
    <property type="entry name" value="IRF"/>
    <property type="match status" value="1"/>
</dbReference>
<dbReference type="PANTHER" id="PTHR11949">
    <property type="entry name" value="INTERFERON REGULATORY FACTOR"/>
    <property type="match status" value="1"/>
</dbReference>
<dbReference type="PANTHER" id="PTHR11949:SF1">
    <property type="entry name" value="INTERFERON REGULATORY FACTOR 3"/>
    <property type="match status" value="1"/>
</dbReference>
<dbReference type="PROSITE" id="PS51507">
    <property type="entry name" value="IRF_2"/>
    <property type="match status" value="1"/>
</dbReference>